<evidence type="ECO:0000313" key="2">
    <source>
        <dbReference type="EMBL" id="CAA9428046.1"/>
    </source>
</evidence>
<sequence length="278" mass="30154">MIVKELRNVWWMLALGILIFLPVLISGPTPYAQLVEIAKTDNGFLDMQVPSMFEEDTGVPKDPVRFAAEEMALFFGAVGKTFLIPVAAVLGVGLVSAEAGRSTIFFLISRPVGRDRVLLAKWAVGAVALLGIVAFFGIAFVASAAAKGYPLDLLSVTGMGLSILLLWLGSLSVFGLALAISVSLRNLTWSAIAILASLVLTWALSSFLYGFWMNYFLDDGESLRLSAEAVQRAIIPYYWSSKDLYLGDSFALVNFAVCLLAATLPLLAALWAFRRRAF</sequence>
<feature type="transmembrane region" description="Helical" evidence="1">
    <location>
        <begin position="158"/>
        <end position="180"/>
    </location>
</feature>
<gene>
    <name evidence="2" type="ORF">AVDCRST_MAG22-3054</name>
</gene>
<name>A0A6J4PYL4_9ACTN</name>
<dbReference type="GO" id="GO:0005886">
    <property type="term" value="C:plasma membrane"/>
    <property type="evidence" value="ECO:0007669"/>
    <property type="project" value="UniProtKB-SubCell"/>
</dbReference>
<feature type="transmembrane region" description="Helical" evidence="1">
    <location>
        <begin position="187"/>
        <end position="212"/>
    </location>
</feature>
<organism evidence="2">
    <name type="scientific">uncultured Rubrobacteraceae bacterium</name>
    <dbReference type="NCBI Taxonomy" id="349277"/>
    <lineage>
        <taxon>Bacteria</taxon>
        <taxon>Bacillati</taxon>
        <taxon>Actinomycetota</taxon>
        <taxon>Rubrobacteria</taxon>
        <taxon>Rubrobacterales</taxon>
        <taxon>Rubrobacteraceae</taxon>
        <taxon>environmental samples</taxon>
    </lineage>
</organism>
<feature type="transmembrane region" description="Helical" evidence="1">
    <location>
        <begin position="71"/>
        <end position="97"/>
    </location>
</feature>
<evidence type="ECO:0008006" key="3">
    <source>
        <dbReference type="Google" id="ProtNLM"/>
    </source>
</evidence>
<evidence type="ECO:0000256" key="1">
    <source>
        <dbReference type="SAM" id="Phobius"/>
    </source>
</evidence>
<protein>
    <recommendedName>
        <fullName evidence="3">Efflux ABC transporter, permease protein</fullName>
    </recommendedName>
</protein>
<dbReference type="Pfam" id="PF12679">
    <property type="entry name" value="ABC2_membrane_2"/>
    <property type="match status" value="1"/>
</dbReference>
<feature type="transmembrane region" description="Helical" evidence="1">
    <location>
        <begin position="118"/>
        <end position="146"/>
    </location>
</feature>
<accession>A0A6J4PYL4</accession>
<reference evidence="2" key="1">
    <citation type="submission" date="2020-02" db="EMBL/GenBank/DDBJ databases">
        <authorList>
            <person name="Meier V. D."/>
        </authorList>
    </citation>
    <scope>NUCLEOTIDE SEQUENCE</scope>
    <source>
        <strain evidence="2">AVDCRST_MAG22</strain>
    </source>
</reference>
<proteinExistence type="predicted"/>
<dbReference type="AlphaFoldDB" id="A0A6J4PYL4"/>
<feature type="transmembrane region" description="Helical" evidence="1">
    <location>
        <begin position="250"/>
        <end position="273"/>
    </location>
</feature>
<keyword evidence="1" id="KW-1133">Transmembrane helix</keyword>
<dbReference type="GO" id="GO:0140359">
    <property type="term" value="F:ABC-type transporter activity"/>
    <property type="evidence" value="ECO:0007669"/>
    <property type="project" value="InterPro"/>
</dbReference>
<feature type="transmembrane region" description="Helical" evidence="1">
    <location>
        <begin position="9"/>
        <end position="25"/>
    </location>
</feature>
<keyword evidence="1" id="KW-0812">Transmembrane</keyword>
<keyword evidence="1" id="KW-0472">Membrane</keyword>
<dbReference type="EMBL" id="CADCUV010000142">
    <property type="protein sequence ID" value="CAA9428046.1"/>
    <property type="molecule type" value="Genomic_DNA"/>
</dbReference>